<dbReference type="InterPro" id="IPR010982">
    <property type="entry name" value="Lambda_DNA-bd_dom_sf"/>
</dbReference>
<evidence type="ECO:0000313" key="3">
    <source>
        <dbReference type="Proteomes" id="UP000177481"/>
    </source>
</evidence>
<dbReference type="Proteomes" id="UP000177481">
    <property type="component" value="Unassembled WGS sequence"/>
</dbReference>
<dbReference type="PANTHER" id="PTHR34475">
    <property type="match status" value="1"/>
</dbReference>
<proteinExistence type="predicted"/>
<keyword evidence="1" id="KW-0472">Membrane</keyword>
<dbReference type="PANTHER" id="PTHR34475:SF1">
    <property type="entry name" value="CYTOSKELETON PROTEIN RODZ"/>
    <property type="match status" value="1"/>
</dbReference>
<evidence type="ECO:0000256" key="1">
    <source>
        <dbReference type="SAM" id="Phobius"/>
    </source>
</evidence>
<accession>A0A1F5EAS4</accession>
<keyword evidence="1" id="KW-0812">Transmembrane</keyword>
<dbReference type="AlphaFoldDB" id="A0A1F5EAS4"/>
<protein>
    <recommendedName>
        <fullName evidence="4">DUF4115 domain-containing protein</fullName>
    </recommendedName>
</protein>
<evidence type="ECO:0000313" key="2">
    <source>
        <dbReference type="EMBL" id="OGD64488.1"/>
    </source>
</evidence>
<dbReference type="EMBL" id="MEZX01000002">
    <property type="protein sequence ID" value="OGD64488.1"/>
    <property type="molecule type" value="Genomic_DNA"/>
</dbReference>
<dbReference type="STRING" id="1797471.A3A71_00290"/>
<evidence type="ECO:0008006" key="4">
    <source>
        <dbReference type="Google" id="ProtNLM"/>
    </source>
</evidence>
<feature type="transmembrane region" description="Helical" evidence="1">
    <location>
        <begin position="117"/>
        <end position="136"/>
    </location>
</feature>
<gene>
    <name evidence="2" type="ORF">A3A71_00290</name>
</gene>
<organism evidence="2 3">
    <name type="scientific">Candidatus Berkelbacteria bacterium RIFCSPLOWO2_01_FULL_50_28</name>
    <dbReference type="NCBI Taxonomy" id="1797471"/>
    <lineage>
        <taxon>Bacteria</taxon>
        <taxon>Candidatus Berkelbacteria</taxon>
    </lineage>
</organism>
<dbReference type="Pfam" id="PF13413">
    <property type="entry name" value="HTH_25"/>
    <property type="match status" value="1"/>
</dbReference>
<dbReference type="InterPro" id="IPR013783">
    <property type="entry name" value="Ig-like_fold"/>
</dbReference>
<dbReference type="GO" id="GO:0003677">
    <property type="term" value="F:DNA binding"/>
    <property type="evidence" value="ECO:0007669"/>
    <property type="project" value="InterPro"/>
</dbReference>
<dbReference type="Gene3D" id="1.10.260.40">
    <property type="entry name" value="lambda repressor-like DNA-binding domains"/>
    <property type="match status" value="1"/>
</dbReference>
<dbReference type="Pfam" id="PF09136">
    <property type="entry name" value="Glucodextran_B"/>
    <property type="match status" value="1"/>
</dbReference>
<dbReference type="Gene3D" id="2.60.40.10">
    <property type="entry name" value="Immunoglobulins"/>
    <property type="match status" value="1"/>
</dbReference>
<reference evidence="2 3" key="1">
    <citation type="journal article" date="2016" name="Nat. Commun.">
        <title>Thousands of microbial genomes shed light on interconnected biogeochemical processes in an aquifer system.</title>
        <authorList>
            <person name="Anantharaman K."/>
            <person name="Brown C.T."/>
            <person name="Hug L.A."/>
            <person name="Sharon I."/>
            <person name="Castelle C.J."/>
            <person name="Probst A.J."/>
            <person name="Thomas B.C."/>
            <person name="Singh A."/>
            <person name="Wilkins M.J."/>
            <person name="Karaoz U."/>
            <person name="Brodie E.L."/>
            <person name="Williams K.H."/>
            <person name="Hubbard S.S."/>
            <person name="Banfield J.F."/>
        </authorList>
    </citation>
    <scope>NUCLEOTIDE SEQUENCE [LARGE SCALE GENOMIC DNA]</scope>
</reference>
<comment type="caution">
    <text evidence="2">The sequence shown here is derived from an EMBL/GenBank/DDBJ whole genome shotgun (WGS) entry which is preliminary data.</text>
</comment>
<dbReference type="InterPro" id="IPR050400">
    <property type="entry name" value="Bact_Cytoskel_RodZ"/>
</dbReference>
<keyword evidence="1" id="KW-1133">Transmembrane helix</keyword>
<name>A0A1F5EAS4_9BACT</name>
<sequence length="237" mass="25957">MRSFVTKKISSNRTFGGTLSSARTKLDISLAQAESETKIPAKYLQALENDDFSKLPSEAYNIGFVRCYATYLHLDPGSLVSLYRDARSQTWHGMNESSVAFSPRRVGDWHFLITPKLLTVIGTIIVFGGIAGYIILELQQFTSPPRLEISSVPAEFTTDRDQVVLAGNVSEGATMTINGEPIFVSQEGGFSQEVQLSPGVNEIEVQARSRADRVSRQVVQVLFSGDLASSSSSVKKK</sequence>